<dbReference type="SUPFAM" id="SSF53706">
    <property type="entry name" value="Formate dehydrogenase/DMSO reductase, domains 1-3"/>
    <property type="match status" value="1"/>
</dbReference>
<dbReference type="Pfam" id="PF12838">
    <property type="entry name" value="Fer4_7"/>
    <property type="match status" value="1"/>
</dbReference>
<dbReference type="GO" id="GO:0046872">
    <property type="term" value="F:metal ion binding"/>
    <property type="evidence" value="ECO:0007669"/>
    <property type="project" value="UniProtKB-KW"/>
</dbReference>
<evidence type="ECO:0000259" key="16">
    <source>
        <dbReference type="PROSITE" id="PS51669"/>
    </source>
</evidence>
<evidence type="ECO:0000256" key="10">
    <source>
        <dbReference type="ARBA" id="ARBA00023014"/>
    </source>
</evidence>
<dbReference type="InterPro" id="IPR050123">
    <property type="entry name" value="Prok_molybdopt-oxidoreductase"/>
</dbReference>
<keyword evidence="7" id="KW-0677">Repeat</keyword>
<evidence type="ECO:0000256" key="9">
    <source>
        <dbReference type="ARBA" id="ARBA00023004"/>
    </source>
</evidence>
<comment type="cofactor">
    <cofactor evidence="1">
        <name>[4Fe-4S] cluster</name>
        <dbReference type="ChEBI" id="CHEBI:49883"/>
    </cofactor>
</comment>
<dbReference type="SUPFAM" id="SSF50692">
    <property type="entry name" value="ADC-like"/>
    <property type="match status" value="1"/>
</dbReference>
<evidence type="ECO:0000256" key="13">
    <source>
        <dbReference type="ARBA" id="ARBA00034078"/>
    </source>
</evidence>
<keyword evidence="8" id="KW-1278">Translocase</keyword>
<dbReference type="Gene3D" id="2.20.25.90">
    <property type="entry name" value="ADC-like domains"/>
    <property type="match status" value="1"/>
</dbReference>
<keyword evidence="9" id="KW-0408">Iron</keyword>
<dbReference type="InterPro" id="IPR006963">
    <property type="entry name" value="Mopterin_OxRdtase_4Fe-4S_dom"/>
</dbReference>
<dbReference type="GO" id="GO:0047899">
    <property type="term" value="F:formate dehydrogenase (NADP+) activity"/>
    <property type="evidence" value="ECO:0007669"/>
    <property type="project" value="UniProtKB-EC"/>
</dbReference>
<evidence type="ECO:0000256" key="11">
    <source>
        <dbReference type="ARBA" id="ARBA00023027"/>
    </source>
</evidence>
<comment type="cofactor">
    <cofactor evidence="13">
        <name>[2Fe-2S] cluster</name>
        <dbReference type="ChEBI" id="CHEBI:190135"/>
    </cofactor>
</comment>
<dbReference type="Pfam" id="PF00384">
    <property type="entry name" value="Molybdopterin"/>
    <property type="match status" value="1"/>
</dbReference>
<dbReference type="InterPro" id="IPR006656">
    <property type="entry name" value="Mopterin_OxRdtase"/>
</dbReference>
<evidence type="ECO:0000256" key="7">
    <source>
        <dbReference type="ARBA" id="ARBA00022737"/>
    </source>
</evidence>
<dbReference type="Pfam" id="PF10588">
    <property type="entry name" value="NADH-G_4Fe-4S_3"/>
    <property type="match status" value="1"/>
</dbReference>
<dbReference type="GO" id="GO:0022904">
    <property type="term" value="P:respiratory electron transport chain"/>
    <property type="evidence" value="ECO:0007669"/>
    <property type="project" value="TreeGrafter"/>
</dbReference>
<dbReference type="FunFam" id="3.10.20.740:FF:000004">
    <property type="entry name" value="NADH-quinone oxidoreductase"/>
    <property type="match status" value="1"/>
</dbReference>
<dbReference type="InterPro" id="IPR019574">
    <property type="entry name" value="NADH_UbQ_OxRdtase_Gsu_4Fe4S-bd"/>
</dbReference>
<keyword evidence="5" id="KW-0001">2Fe-2S</keyword>
<dbReference type="PROSITE" id="PS00198">
    <property type="entry name" value="4FE4S_FER_1"/>
    <property type="match status" value="1"/>
</dbReference>
<dbReference type="GO" id="GO:0043546">
    <property type="term" value="F:molybdopterin cofactor binding"/>
    <property type="evidence" value="ECO:0007669"/>
    <property type="project" value="InterPro"/>
</dbReference>
<evidence type="ECO:0000313" key="18">
    <source>
        <dbReference type="EMBL" id="MBA2881592.1"/>
    </source>
</evidence>
<sequence length="886" mass="95965">MESIALTINGKKVTCRTGDTLLSVAEKNNIFIPTLCHHPELKPYGACRMCLVEDEKSGRLMAACVTPAAKDMAVLTDTGRIINHRKNIVRLMMAEHPESCIVCSKGNRCELRALAARLGIAETRLYPMPNYKPYEELNPFIVRDLSKCILCGKCIRADHELVATGAIDYNDRGFSSRPATLMERPLEDSTCTFCGTCVSMCPTGALSAKHTGYVGTPEKQKDSICGFCGAGCSLAMGTSGGRVVDVNPLKLKGSVNGSTLCVRGHFAHDFLNNAGRLHQPLIRTRDENGDKKFEPAEWNKAVSRAAESLAEIKRTHGPGSIAFIGSPKCSTEENYLFQKIARVMFGTNNLTSTGTINGQALLRRMEEKTMGAARTMPLSGLEKAEAIVTVCFDPDNTVPVAGYHVKRAARAGTPLVTIDVRKTRLAGFAKARIRPESGMEPNARIPALICALAEKIADPDGTSTDFIQQYTSGWEECKAAIDSLLSDQPLSPAEEREIKRAAEMLSGRKISLVIGADVMEQAHGTQIADAAFDLVLSAGSIGVANAGIFIPAPESNTVGAMDMGMAPDLLPGRHPLSDPDARKHLERLWNTKLSPDPGLDLCGIVEAAESGHLKGLYIMAENLVRTLPDPERVENALEKLDFIAIQDIFENRTTRLAHVVLPGSAFAEKAGSFTNMEGRIQSFSQAAAPPGQALADWRILGLLARNMGYPEQYTTIEKIRQEIRKTVPMYAAIGNHRQEWIKNADADTPFSGNGHRFTFAALESLPPQTSQQKGFTAVLGPLRWHLAGGTRTSRSARINAWNRDNPARLSASDIESLAIPEGGKIRIVSDHGAIERSFVADPAMLPGQMFVPTGFSGNEAAALAGIEAIRTPVPAWRTCRVSIEKI</sequence>
<evidence type="ECO:0000256" key="3">
    <source>
        <dbReference type="ARBA" id="ARBA00005404"/>
    </source>
</evidence>
<dbReference type="GO" id="GO:0051539">
    <property type="term" value="F:4 iron, 4 sulfur cluster binding"/>
    <property type="evidence" value="ECO:0007669"/>
    <property type="project" value="UniProtKB-KW"/>
</dbReference>
<keyword evidence="6" id="KW-0479">Metal-binding</keyword>
<dbReference type="Pfam" id="PF13510">
    <property type="entry name" value="Fer2_4"/>
    <property type="match status" value="1"/>
</dbReference>
<proteinExistence type="inferred from homology"/>
<comment type="subcellular location">
    <subcellularLocation>
        <location evidence="2">Membrane</location>
    </subcellularLocation>
</comment>
<evidence type="ECO:0000256" key="6">
    <source>
        <dbReference type="ARBA" id="ARBA00022723"/>
    </source>
</evidence>
<dbReference type="CDD" id="cd00207">
    <property type="entry name" value="fer2"/>
    <property type="match status" value="1"/>
</dbReference>
<feature type="domain" description="4Fe-4S His(Cys)3-ligated-type" evidence="17">
    <location>
        <begin position="80"/>
        <end position="119"/>
    </location>
</feature>
<evidence type="ECO:0000256" key="8">
    <source>
        <dbReference type="ARBA" id="ARBA00022967"/>
    </source>
</evidence>
<dbReference type="PROSITE" id="PS51669">
    <property type="entry name" value="4FE4S_MOW_BIS_MGD"/>
    <property type="match status" value="1"/>
</dbReference>
<gene>
    <name evidence="18" type="ORF">HNR65_001919</name>
</gene>
<keyword evidence="12" id="KW-0472">Membrane</keyword>
<dbReference type="Gene3D" id="3.40.50.740">
    <property type="match status" value="1"/>
</dbReference>
<dbReference type="GO" id="GO:0016020">
    <property type="term" value="C:membrane"/>
    <property type="evidence" value="ECO:0007669"/>
    <property type="project" value="UniProtKB-SubCell"/>
</dbReference>
<dbReference type="RefSeq" id="WP_181551237.1">
    <property type="nucleotide sequence ID" value="NZ_JACDUS010000004.1"/>
</dbReference>
<dbReference type="Gene3D" id="3.10.20.740">
    <property type="match status" value="1"/>
</dbReference>
<protein>
    <submittedName>
        <fullName evidence="18">Formate dehydrogenase alpha subunit</fullName>
        <ecNumber evidence="18">1.17.1.10</ecNumber>
    </submittedName>
</protein>
<dbReference type="SMART" id="SM00929">
    <property type="entry name" value="NADH-G_4Fe-4S_3"/>
    <property type="match status" value="1"/>
</dbReference>
<comment type="caution">
    <text evidence="18">The sequence shown here is derived from an EMBL/GenBank/DDBJ whole genome shotgun (WGS) entry which is preliminary data.</text>
</comment>
<dbReference type="EC" id="1.17.1.10" evidence="18"/>
<organism evidence="18 19">
    <name type="scientific">Desulfosalsimonas propionicica</name>
    <dbReference type="NCBI Taxonomy" id="332175"/>
    <lineage>
        <taxon>Bacteria</taxon>
        <taxon>Pseudomonadati</taxon>
        <taxon>Thermodesulfobacteriota</taxon>
        <taxon>Desulfobacteria</taxon>
        <taxon>Desulfobacterales</taxon>
        <taxon>Desulfosalsimonadaceae</taxon>
        <taxon>Desulfosalsimonas</taxon>
    </lineage>
</organism>
<dbReference type="Proteomes" id="UP000525298">
    <property type="component" value="Unassembled WGS sequence"/>
</dbReference>
<dbReference type="Gene3D" id="2.40.40.20">
    <property type="match status" value="1"/>
</dbReference>
<dbReference type="Pfam" id="PF01568">
    <property type="entry name" value="Molydop_binding"/>
    <property type="match status" value="1"/>
</dbReference>
<dbReference type="PANTHER" id="PTHR43105:SF10">
    <property type="entry name" value="NADH-QUINONE OXIDOREDUCTASE SUBUNIT G"/>
    <property type="match status" value="1"/>
</dbReference>
<dbReference type="SMART" id="SM00926">
    <property type="entry name" value="Molybdop_Fe4S4"/>
    <property type="match status" value="1"/>
</dbReference>
<name>A0A7W0C9J4_9BACT</name>
<dbReference type="Pfam" id="PF04879">
    <property type="entry name" value="Molybdop_Fe4S4"/>
    <property type="match status" value="1"/>
</dbReference>
<dbReference type="EMBL" id="JACDUS010000004">
    <property type="protein sequence ID" value="MBA2881592.1"/>
    <property type="molecule type" value="Genomic_DNA"/>
</dbReference>
<feature type="domain" description="4Fe-4S ferredoxin-type" evidence="15">
    <location>
        <begin position="182"/>
        <end position="211"/>
    </location>
</feature>
<evidence type="ECO:0000259" key="15">
    <source>
        <dbReference type="PROSITE" id="PS51379"/>
    </source>
</evidence>
<evidence type="ECO:0000256" key="12">
    <source>
        <dbReference type="ARBA" id="ARBA00023136"/>
    </source>
</evidence>
<evidence type="ECO:0000256" key="5">
    <source>
        <dbReference type="ARBA" id="ARBA00022714"/>
    </source>
</evidence>
<dbReference type="PROSITE" id="PS51085">
    <property type="entry name" value="2FE2S_FER_2"/>
    <property type="match status" value="1"/>
</dbReference>
<dbReference type="InterPro" id="IPR036010">
    <property type="entry name" value="2Fe-2S_ferredoxin-like_sf"/>
</dbReference>
<dbReference type="GO" id="GO:0003954">
    <property type="term" value="F:NADH dehydrogenase activity"/>
    <property type="evidence" value="ECO:0007669"/>
    <property type="project" value="TreeGrafter"/>
</dbReference>
<keyword evidence="18" id="KW-0560">Oxidoreductase</keyword>
<dbReference type="InterPro" id="IPR017896">
    <property type="entry name" value="4Fe4S_Fe-S-bd"/>
</dbReference>
<dbReference type="InterPro" id="IPR001041">
    <property type="entry name" value="2Fe-2S_ferredoxin-type"/>
</dbReference>
<keyword evidence="10" id="KW-0411">Iron-sulfur</keyword>
<evidence type="ECO:0000256" key="1">
    <source>
        <dbReference type="ARBA" id="ARBA00001966"/>
    </source>
</evidence>
<dbReference type="Gene3D" id="3.30.70.20">
    <property type="match status" value="1"/>
</dbReference>
<evidence type="ECO:0000313" key="19">
    <source>
        <dbReference type="Proteomes" id="UP000525298"/>
    </source>
</evidence>
<feature type="domain" description="2Fe-2S ferredoxin-type" evidence="14">
    <location>
        <begin position="2"/>
        <end position="80"/>
    </location>
</feature>
<dbReference type="InterPro" id="IPR009010">
    <property type="entry name" value="Asp_de-COase-like_dom_sf"/>
</dbReference>
<keyword evidence="11" id="KW-0520">NAD</keyword>
<evidence type="ECO:0000259" key="14">
    <source>
        <dbReference type="PROSITE" id="PS51085"/>
    </source>
</evidence>
<feature type="domain" description="4Fe-4S Mo/W bis-MGD-type" evidence="16">
    <location>
        <begin position="218"/>
        <end position="275"/>
    </location>
</feature>
<dbReference type="Gene3D" id="3.40.228.10">
    <property type="entry name" value="Dimethylsulfoxide Reductase, domain 2"/>
    <property type="match status" value="1"/>
</dbReference>
<dbReference type="SUPFAM" id="SSF54292">
    <property type="entry name" value="2Fe-2S ferredoxin-like"/>
    <property type="match status" value="1"/>
</dbReference>
<keyword evidence="4" id="KW-0004">4Fe-4S</keyword>
<evidence type="ECO:0000256" key="2">
    <source>
        <dbReference type="ARBA" id="ARBA00004370"/>
    </source>
</evidence>
<accession>A0A7W0C9J4</accession>
<dbReference type="InterPro" id="IPR006657">
    <property type="entry name" value="MoPterin_dinucl-bd_dom"/>
</dbReference>
<reference evidence="18 19" key="1">
    <citation type="submission" date="2020-07" db="EMBL/GenBank/DDBJ databases">
        <title>Genomic Encyclopedia of Type Strains, Phase IV (KMG-IV): sequencing the most valuable type-strain genomes for metagenomic binning, comparative biology and taxonomic classification.</title>
        <authorList>
            <person name="Goeker M."/>
        </authorList>
    </citation>
    <scope>NUCLEOTIDE SEQUENCE [LARGE SCALE GENOMIC DNA]</scope>
    <source>
        <strain evidence="18 19">DSM 17721</strain>
    </source>
</reference>
<dbReference type="GO" id="GO:0051537">
    <property type="term" value="F:2 iron, 2 sulfur cluster binding"/>
    <property type="evidence" value="ECO:0007669"/>
    <property type="project" value="UniProtKB-KW"/>
</dbReference>
<dbReference type="FunFam" id="3.30.70.20:FF:000035">
    <property type="entry name" value="Iron hydrogenase 1"/>
    <property type="match status" value="1"/>
</dbReference>
<comment type="similarity">
    <text evidence="3">Belongs to the complex I 75 kDa subunit family.</text>
</comment>
<evidence type="ECO:0000256" key="4">
    <source>
        <dbReference type="ARBA" id="ARBA00022485"/>
    </source>
</evidence>
<dbReference type="InterPro" id="IPR017900">
    <property type="entry name" value="4Fe4S_Fe_S_CS"/>
</dbReference>
<keyword evidence="19" id="KW-1185">Reference proteome</keyword>
<dbReference type="PROSITE" id="PS51839">
    <property type="entry name" value="4FE4S_HC3"/>
    <property type="match status" value="1"/>
</dbReference>
<dbReference type="PIRSF" id="PIRSF036643">
    <property type="entry name" value="FDH_alpha"/>
    <property type="match status" value="1"/>
</dbReference>
<dbReference type="SUPFAM" id="SSF54862">
    <property type="entry name" value="4Fe-4S ferredoxins"/>
    <property type="match status" value="1"/>
</dbReference>
<evidence type="ECO:0000259" key="17">
    <source>
        <dbReference type="PROSITE" id="PS51839"/>
    </source>
</evidence>
<dbReference type="AlphaFoldDB" id="A0A7W0C9J4"/>
<dbReference type="PROSITE" id="PS51379">
    <property type="entry name" value="4FE4S_FER_2"/>
    <property type="match status" value="1"/>
</dbReference>
<dbReference type="PANTHER" id="PTHR43105">
    <property type="entry name" value="RESPIRATORY NITRATE REDUCTASE"/>
    <property type="match status" value="1"/>
</dbReference>